<dbReference type="RefSeq" id="WP_139938361.1">
    <property type="nucleotide sequence ID" value="NZ_JBHSYP010000022.1"/>
</dbReference>
<dbReference type="AlphaFoldDB" id="A0A501PST4"/>
<evidence type="ECO:0000313" key="2">
    <source>
        <dbReference type="Proteomes" id="UP000319148"/>
    </source>
</evidence>
<accession>A0A501PST4</accession>
<sequence>MAERKLKFVGAGDQDVSEVTISTGTHRVSEAEPTRRVTYTISYPSEAINKAFKEAAEHIIEDAKKRGVEPGQP</sequence>
<proteinExistence type="predicted"/>
<gene>
    <name evidence="1" type="ORF">FIV46_03265</name>
</gene>
<organism evidence="1 2">
    <name type="scientific">Emcibacter nanhaiensis</name>
    <dbReference type="NCBI Taxonomy" id="1505037"/>
    <lineage>
        <taxon>Bacteria</taxon>
        <taxon>Pseudomonadati</taxon>
        <taxon>Pseudomonadota</taxon>
        <taxon>Alphaproteobacteria</taxon>
        <taxon>Emcibacterales</taxon>
        <taxon>Emcibacteraceae</taxon>
        <taxon>Emcibacter</taxon>
    </lineage>
</organism>
<keyword evidence="2" id="KW-1185">Reference proteome</keyword>
<protein>
    <submittedName>
        <fullName evidence="1">Uncharacterized protein</fullName>
    </submittedName>
</protein>
<dbReference type="EMBL" id="VFIY01000004">
    <property type="protein sequence ID" value="TPD63112.1"/>
    <property type="molecule type" value="Genomic_DNA"/>
</dbReference>
<comment type="caution">
    <text evidence="1">The sequence shown here is derived from an EMBL/GenBank/DDBJ whole genome shotgun (WGS) entry which is preliminary data.</text>
</comment>
<dbReference type="OrthoDB" id="9815641at2"/>
<evidence type="ECO:0000313" key="1">
    <source>
        <dbReference type="EMBL" id="TPD63112.1"/>
    </source>
</evidence>
<name>A0A501PST4_9PROT</name>
<dbReference type="Proteomes" id="UP000319148">
    <property type="component" value="Unassembled WGS sequence"/>
</dbReference>
<reference evidence="2" key="1">
    <citation type="submission" date="2019-06" db="EMBL/GenBank/DDBJ databases">
        <title>The complete genome of Emcibacter congregatus ZYLT.</title>
        <authorList>
            <person name="Zhao Z."/>
        </authorList>
    </citation>
    <scope>NUCLEOTIDE SEQUENCE [LARGE SCALE GENOMIC DNA]</scope>
    <source>
        <strain evidence="2">MCCC 1A06723</strain>
    </source>
</reference>